<dbReference type="CDD" id="cd07185">
    <property type="entry name" value="OmpA_C-like"/>
    <property type="match status" value="1"/>
</dbReference>
<dbReference type="GO" id="GO:0051301">
    <property type="term" value="P:cell division"/>
    <property type="evidence" value="ECO:0007669"/>
    <property type="project" value="UniProtKB-KW"/>
</dbReference>
<dbReference type="HAMAP" id="MF_02204">
    <property type="entry name" value="Pal"/>
    <property type="match status" value="1"/>
</dbReference>
<evidence type="ECO:0000256" key="1">
    <source>
        <dbReference type="ARBA" id="ARBA00004442"/>
    </source>
</evidence>
<feature type="compositionally biased region" description="Pro residues" evidence="11">
    <location>
        <begin position="73"/>
        <end position="102"/>
    </location>
</feature>
<dbReference type="PRINTS" id="PR01021">
    <property type="entry name" value="OMPADOMAIN"/>
</dbReference>
<evidence type="ECO:0000256" key="3">
    <source>
        <dbReference type="ARBA" id="ARBA00022729"/>
    </source>
</evidence>
<dbReference type="GO" id="GO:0009279">
    <property type="term" value="C:cell outer membrane"/>
    <property type="evidence" value="ECO:0007669"/>
    <property type="project" value="UniProtKB-SubCell"/>
</dbReference>
<proteinExistence type="inferred from homology"/>
<reference evidence="13" key="1">
    <citation type="submission" date="2022-10" db="EMBL/GenBank/DDBJ databases">
        <authorList>
            <person name="Koch H."/>
        </authorList>
    </citation>
    <scope>NUCLEOTIDE SEQUENCE</scope>
    <source>
        <strain evidence="13">DNF</strain>
    </source>
</reference>
<dbReference type="KEGG" id="nti:DNFV4_04341"/>
<dbReference type="NCBIfam" id="TIGR02802">
    <property type="entry name" value="Pal_lipo"/>
    <property type="match status" value="1"/>
</dbReference>
<keyword evidence="7" id="KW-0449">Lipoprotein</keyword>
<dbReference type="AlphaFoldDB" id="A0AA86N398"/>
<feature type="domain" description="OmpA-like" evidence="12">
    <location>
        <begin position="117"/>
        <end position="231"/>
    </location>
</feature>
<keyword evidence="14" id="KW-1185">Reference proteome</keyword>
<name>A0AA86N398_9BACT</name>
<sequence>MYGLIATTACRVLLGFLILGIVTGCSGKKLSSGSGDQSFIAGPKPEAPAVQATPEPVPPPPPPMEEAKVEPPVAQPVPAPTPEPVQPAPAPAPEPPAAPEPPIVAQAPAALPVEPPPPPAPSPSLEDIYFDYDQSVLRADARTTLEENAKVLRANDGQKIVIEGHCDERGTLAYNLILGERRAQSVKRYLENLGVPGSQMQIISYGKERPFCTDHSEACWQSNRRAHFVAR</sequence>
<dbReference type="InterPro" id="IPR014169">
    <property type="entry name" value="Pal_lipo_C"/>
</dbReference>
<dbReference type="Pfam" id="PF00691">
    <property type="entry name" value="OmpA"/>
    <property type="match status" value="1"/>
</dbReference>
<keyword evidence="8" id="KW-0131">Cell cycle</keyword>
<dbReference type="Gene3D" id="3.30.1330.60">
    <property type="entry name" value="OmpA-like domain"/>
    <property type="match status" value="1"/>
</dbReference>
<dbReference type="InterPro" id="IPR006664">
    <property type="entry name" value="OMP_bac"/>
</dbReference>
<keyword evidence="2" id="KW-0132">Cell division</keyword>
<evidence type="ECO:0000256" key="8">
    <source>
        <dbReference type="ARBA" id="ARBA00023306"/>
    </source>
</evidence>
<feature type="compositionally biased region" description="Pro residues" evidence="11">
    <location>
        <begin position="55"/>
        <end position="64"/>
    </location>
</feature>
<comment type="similarity">
    <text evidence="9">Belongs to the Pal lipoprotein family.</text>
</comment>
<evidence type="ECO:0000256" key="6">
    <source>
        <dbReference type="ARBA" id="ARBA00023237"/>
    </source>
</evidence>
<feature type="region of interest" description="Disordered" evidence="11">
    <location>
        <begin position="29"/>
        <end position="102"/>
    </location>
</feature>
<keyword evidence="5" id="KW-0564">Palmitate</keyword>
<keyword evidence="6" id="KW-0998">Cell outer membrane</keyword>
<dbReference type="PANTHER" id="PTHR30329:SF21">
    <property type="entry name" value="LIPOPROTEIN YIAD-RELATED"/>
    <property type="match status" value="1"/>
</dbReference>
<keyword evidence="4 10" id="KW-0472">Membrane</keyword>
<evidence type="ECO:0000256" key="4">
    <source>
        <dbReference type="ARBA" id="ARBA00023136"/>
    </source>
</evidence>
<evidence type="ECO:0000259" key="12">
    <source>
        <dbReference type="PROSITE" id="PS51123"/>
    </source>
</evidence>
<keyword evidence="3" id="KW-0732">Signal</keyword>
<evidence type="ECO:0000256" key="11">
    <source>
        <dbReference type="SAM" id="MobiDB-lite"/>
    </source>
</evidence>
<dbReference type="PROSITE" id="PS51123">
    <property type="entry name" value="OMPA_2"/>
    <property type="match status" value="1"/>
</dbReference>
<dbReference type="PANTHER" id="PTHR30329">
    <property type="entry name" value="STATOR ELEMENT OF FLAGELLAR MOTOR COMPLEX"/>
    <property type="match status" value="1"/>
</dbReference>
<dbReference type="InterPro" id="IPR050330">
    <property type="entry name" value="Bact_OuterMem_StrucFunc"/>
</dbReference>
<comment type="subcellular location">
    <subcellularLocation>
        <location evidence="1">Cell outer membrane</location>
    </subcellularLocation>
</comment>
<protein>
    <recommendedName>
        <fullName evidence="9">Peptidoglycan-associated protein</fullName>
    </recommendedName>
</protein>
<evidence type="ECO:0000256" key="5">
    <source>
        <dbReference type="ARBA" id="ARBA00023139"/>
    </source>
</evidence>
<evidence type="ECO:0000256" key="9">
    <source>
        <dbReference type="HAMAP-Rule" id="MF_02204"/>
    </source>
</evidence>
<evidence type="ECO:0000313" key="13">
    <source>
        <dbReference type="EMBL" id="CAI4033899.1"/>
    </source>
</evidence>
<dbReference type="RefSeq" id="WP_289271323.1">
    <property type="nucleotide sequence ID" value="NZ_OX365700.1"/>
</dbReference>
<dbReference type="InterPro" id="IPR006665">
    <property type="entry name" value="OmpA-like"/>
</dbReference>
<dbReference type="InterPro" id="IPR036737">
    <property type="entry name" value="OmpA-like_sf"/>
</dbReference>
<accession>A0AA86N398</accession>
<evidence type="ECO:0000313" key="14">
    <source>
        <dbReference type="Proteomes" id="UP001179121"/>
    </source>
</evidence>
<dbReference type="InterPro" id="IPR039001">
    <property type="entry name" value="Pal"/>
</dbReference>
<dbReference type="EMBL" id="OX365700">
    <property type="protein sequence ID" value="CAI4033899.1"/>
    <property type="molecule type" value="Genomic_DNA"/>
</dbReference>
<dbReference type="PRINTS" id="PR01217">
    <property type="entry name" value="PRICHEXTENSN"/>
</dbReference>
<dbReference type="SUPFAM" id="SSF103088">
    <property type="entry name" value="OmpA-like"/>
    <property type="match status" value="1"/>
</dbReference>
<evidence type="ECO:0000256" key="7">
    <source>
        <dbReference type="ARBA" id="ARBA00023288"/>
    </source>
</evidence>
<dbReference type="Proteomes" id="UP001179121">
    <property type="component" value="Chromosome"/>
</dbReference>
<evidence type="ECO:0000256" key="2">
    <source>
        <dbReference type="ARBA" id="ARBA00022618"/>
    </source>
</evidence>
<evidence type="ECO:0000256" key="10">
    <source>
        <dbReference type="PROSITE-ProRule" id="PRU00473"/>
    </source>
</evidence>
<organism evidence="13 14">
    <name type="scientific">Nitrospira tepida</name>
    <dbReference type="NCBI Taxonomy" id="2973512"/>
    <lineage>
        <taxon>Bacteria</taxon>
        <taxon>Pseudomonadati</taxon>
        <taxon>Nitrospirota</taxon>
        <taxon>Nitrospiria</taxon>
        <taxon>Nitrospirales</taxon>
        <taxon>Nitrospiraceae</taxon>
        <taxon>Nitrospira</taxon>
    </lineage>
</organism>
<gene>
    <name evidence="9" type="primary">pal</name>
    <name evidence="13" type="ORF">DNFV4_04341</name>
</gene>